<proteinExistence type="predicted"/>
<feature type="compositionally biased region" description="Basic and acidic residues" evidence="1">
    <location>
        <begin position="79"/>
        <end position="98"/>
    </location>
</feature>
<dbReference type="EMBL" id="JAUJSQ010000006">
    <property type="protein sequence ID" value="MDN7933365.1"/>
    <property type="molecule type" value="Genomic_DNA"/>
</dbReference>
<feature type="region of interest" description="Disordered" evidence="1">
    <location>
        <begin position="1"/>
        <end position="26"/>
    </location>
</feature>
<sequence length="98" mass="10147">MPGIAIVRASRSSHRRAPAAGVPPCRAGSHAVLQAVLQTGSRARRHAPGIALPGGHDPVAIRDLGPPAKSVAGSMSEQAFDKTEFTTRLGNPEHKPDA</sequence>
<reference evidence="2" key="1">
    <citation type="submission" date="2023-07" db="EMBL/GenBank/DDBJ databases">
        <title>A collection of bacterial strains from the Burkholderia cepacia Research Laboratory and Repository.</title>
        <authorList>
            <person name="Lipuma J."/>
            <person name="Spilker T."/>
            <person name="Caverly L."/>
        </authorList>
    </citation>
    <scope>NUCLEOTIDE SEQUENCE</scope>
    <source>
        <strain evidence="2">AU42020</strain>
    </source>
</reference>
<dbReference type="Proteomes" id="UP001171606">
    <property type="component" value="Unassembled WGS sequence"/>
</dbReference>
<evidence type="ECO:0000256" key="1">
    <source>
        <dbReference type="SAM" id="MobiDB-lite"/>
    </source>
</evidence>
<organism evidence="2 3">
    <name type="scientific">Burkholderia metallica</name>
    <dbReference type="NCBI Taxonomy" id="488729"/>
    <lineage>
        <taxon>Bacteria</taxon>
        <taxon>Pseudomonadati</taxon>
        <taxon>Pseudomonadota</taxon>
        <taxon>Betaproteobacteria</taxon>
        <taxon>Burkholderiales</taxon>
        <taxon>Burkholderiaceae</taxon>
        <taxon>Burkholderia</taxon>
        <taxon>Burkholderia cepacia complex</taxon>
    </lineage>
</organism>
<keyword evidence="3" id="KW-1185">Reference proteome</keyword>
<protein>
    <submittedName>
        <fullName evidence="2">DUF3008 family protein</fullName>
    </submittedName>
</protein>
<dbReference type="RefSeq" id="WP_084636063.1">
    <property type="nucleotide sequence ID" value="NZ_JAUJSQ010000006.1"/>
</dbReference>
<comment type="caution">
    <text evidence="2">The sequence shown here is derived from an EMBL/GenBank/DDBJ whole genome shotgun (WGS) entry which is preliminary data.</text>
</comment>
<dbReference type="InterPro" id="IPR021553">
    <property type="entry name" value="DUF3008"/>
</dbReference>
<gene>
    <name evidence="2" type="ORF">QZM52_18930</name>
</gene>
<evidence type="ECO:0000313" key="2">
    <source>
        <dbReference type="EMBL" id="MDN7933365.1"/>
    </source>
</evidence>
<feature type="region of interest" description="Disordered" evidence="1">
    <location>
        <begin position="65"/>
        <end position="98"/>
    </location>
</feature>
<name>A0ABT8PF99_9BURK</name>
<evidence type="ECO:0000313" key="3">
    <source>
        <dbReference type="Proteomes" id="UP001171606"/>
    </source>
</evidence>
<dbReference type="Pfam" id="PF11450">
    <property type="entry name" value="DUF3008"/>
    <property type="match status" value="1"/>
</dbReference>
<accession>A0ABT8PF99</accession>